<feature type="domain" description="WxL Interacting Protein peptidoglycan binding" evidence="2">
    <location>
        <begin position="61"/>
        <end position="177"/>
    </location>
</feature>
<keyword evidence="1" id="KW-0812">Transmembrane</keyword>
<proteinExistence type="predicted"/>
<dbReference type="InterPro" id="IPR021759">
    <property type="entry name" value="WxLIP_HBD"/>
</dbReference>
<keyword evidence="1" id="KW-1133">Transmembrane helix</keyword>
<dbReference type="Pfam" id="PF11797">
    <property type="entry name" value="WxLIP_HBD"/>
    <property type="match status" value="1"/>
</dbReference>
<dbReference type="EMBL" id="JAFREM010000018">
    <property type="protein sequence ID" value="MBO1306895.1"/>
    <property type="molecule type" value="Genomic_DNA"/>
</dbReference>
<dbReference type="InterPro" id="IPR010317">
    <property type="entry name" value="WxLIP_PGBD"/>
</dbReference>
<feature type="transmembrane region" description="Helical" evidence="1">
    <location>
        <begin position="337"/>
        <end position="358"/>
    </location>
</feature>
<gene>
    <name evidence="4" type="ORF">JZO70_12025</name>
</gene>
<evidence type="ECO:0000259" key="2">
    <source>
        <dbReference type="Pfam" id="PF06030"/>
    </source>
</evidence>
<feature type="domain" description="WxL Interacting Protein host binding" evidence="3">
    <location>
        <begin position="187"/>
        <end position="326"/>
    </location>
</feature>
<dbReference type="Proteomes" id="UP000664601">
    <property type="component" value="Unassembled WGS sequence"/>
</dbReference>
<evidence type="ECO:0000313" key="4">
    <source>
        <dbReference type="EMBL" id="MBO1306895.1"/>
    </source>
</evidence>
<keyword evidence="1" id="KW-0472">Membrane</keyword>
<dbReference type="RefSeq" id="WP_207673816.1">
    <property type="nucleotide sequence ID" value="NZ_JAFREM010000018.1"/>
</dbReference>
<keyword evidence="5" id="KW-1185">Reference proteome</keyword>
<reference evidence="4 5" key="1">
    <citation type="submission" date="2021-03" db="EMBL/GenBank/DDBJ databases">
        <title>Enterococcal diversity collection.</title>
        <authorList>
            <person name="Gilmore M.S."/>
            <person name="Schwartzman J."/>
            <person name="Van Tyne D."/>
            <person name="Martin M."/>
            <person name="Earl A.M."/>
            <person name="Manson A.L."/>
            <person name="Straub T."/>
            <person name="Salamzade R."/>
            <person name="Saavedra J."/>
            <person name="Lebreton F."/>
            <person name="Prichula J."/>
            <person name="Schaufler K."/>
            <person name="Gaca A."/>
            <person name="Sgardioli B."/>
            <person name="Wagenaar J."/>
            <person name="Strong T."/>
        </authorList>
    </citation>
    <scope>NUCLEOTIDE SEQUENCE [LARGE SCALE GENOMIC DNA]</scope>
    <source>
        <strain evidence="4 5">669A</strain>
    </source>
</reference>
<comment type="caution">
    <text evidence="4">The sequence shown here is derived from an EMBL/GenBank/DDBJ whole genome shotgun (WGS) entry which is preliminary data.</text>
</comment>
<organism evidence="4 5">
    <name type="scientific">Candidatus Enterococcus moelleringii</name>
    <dbReference type="NCBI Taxonomy" id="2815325"/>
    <lineage>
        <taxon>Bacteria</taxon>
        <taxon>Bacillati</taxon>
        <taxon>Bacillota</taxon>
        <taxon>Bacilli</taxon>
        <taxon>Lactobacillales</taxon>
        <taxon>Enterococcaceae</taxon>
        <taxon>Enterococcus</taxon>
    </lineage>
</organism>
<evidence type="ECO:0000313" key="5">
    <source>
        <dbReference type="Proteomes" id="UP000664601"/>
    </source>
</evidence>
<protein>
    <submittedName>
        <fullName evidence="4">DUF916 and DUF3324 domain-containing protein</fullName>
    </submittedName>
</protein>
<evidence type="ECO:0000256" key="1">
    <source>
        <dbReference type="SAM" id="Phobius"/>
    </source>
</evidence>
<name>A0ABS3LB82_9ENTE</name>
<accession>A0ABS3LB82</accession>
<dbReference type="Pfam" id="PF06030">
    <property type="entry name" value="WxLIP_PGBD"/>
    <property type="match status" value="1"/>
</dbReference>
<evidence type="ECO:0000259" key="3">
    <source>
        <dbReference type="Pfam" id="PF11797"/>
    </source>
</evidence>
<sequence>MNKSVKETIKKSCFSLIVHSFCLLSLLSPVFLLSEVAHGEDSSVIGEKKIDQEEKQTDIGFTVEPVLPSTQVDESKSYYYIAVKPGEEQTLTLKVRSTMKDPRKVTIKVSDAFTNKDGVMDYDGTDVKRDETLVDSLEDISTVSEEEVTVEKLETKEVTITIKPPEQSFSGVKIAAICATSSESEEKQSGISSAFGYRLGLMITEDEEIDYADGSSLNLLQVKPTVHQGKRVIQARLQNPEPKILKKLKVETKLRRKGEQEVLRKRTTNDMRMAPNSQFDFATNWGLDPIEPGTYTLSVKADSGENTWAWEEEFTIGEEEAKKINEQATYTITYPTWVPIVVVLLGVVIIINIGSLYVRRKKWTTPK</sequence>